<evidence type="ECO:0000256" key="6">
    <source>
        <dbReference type="ARBA" id="ARBA00022679"/>
    </source>
</evidence>
<evidence type="ECO:0000256" key="2">
    <source>
        <dbReference type="ARBA" id="ARBA00007663"/>
    </source>
</evidence>
<dbReference type="EMBL" id="CAWYQH010000119">
    <property type="protein sequence ID" value="CAK8690843.1"/>
    <property type="molecule type" value="Genomic_DNA"/>
</dbReference>
<accession>A0ABP0GIM9</accession>
<evidence type="ECO:0000313" key="9">
    <source>
        <dbReference type="EMBL" id="CAK8690843.1"/>
    </source>
</evidence>
<feature type="domain" description="YrdC-like" evidence="8">
    <location>
        <begin position="75"/>
        <end position="297"/>
    </location>
</feature>
<protein>
    <recommendedName>
        <fullName evidence="4">Threonylcarbamoyl-AMP synthase</fullName>
        <ecNumber evidence="3">2.7.7.87</ecNumber>
    </recommendedName>
</protein>
<comment type="catalytic activity">
    <reaction evidence="7">
        <text>L-threonine + hydrogencarbonate + ATP = L-threonylcarbamoyladenylate + diphosphate + H2O</text>
        <dbReference type="Rhea" id="RHEA:36407"/>
        <dbReference type="ChEBI" id="CHEBI:15377"/>
        <dbReference type="ChEBI" id="CHEBI:17544"/>
        <dbReference type="ChEBI" id="CHEBI:30616"/>
        <dbReference type="ChEBI" id="CHEBI:33019"/>
        <dbReference type="ChEBI" id="CHEBI:57926"/>
        <dbReference type="ChEBI" id="CHEBI:73682"/>
        <dbReference type="EC" id="2.7.7.87"/>
    </reaction>
</comment>
<evidence type="ECO:0000256" key="1">
    <source>
        <dbReference type="ARBA" id="ARBA00004496"/>
    </source>
</evidence>
<dbReference type="EC" id="2.7.7.87" evidence="3"/>
<keyword evidence="5" id="KW-0963">Cytoplasm</keyword>
<proteinExistence type="inferred from homology"/>
<name>A0ABP0GIM9_CLALP</name>
<comment type="subcellular location">
    <subcellularLocation>
        <location evidence="1">Cytoplasm</location>
    </subcellularLocation>
</comment>
<dbReference type="PANTHER" id="PTHR17490">
    <property type="entry name" value="SUA5"/>
    <property type="match status" value="1"/>
</dbReference>
<keyword evidence="10" id="KW-1185">Reference proteome</keyword>
<evidence type="ECO:0000256" key="4">
    <source>
        <dbReference type="ARBA" id="ARBA00015492"/>
    </source>
</evidence>
<comment type="similarity">
    <text evidence="2">Belongs to the SUA5 family.</text>
</comment>
<dbReference type="PANTHER" id="PTHR17490:SF10">
    <property type="entry name" value="THREONYLCARBAMOYL-AMP SYNTHASE"/>
    <property type="match status" value="1"/>
</dbReference>
<dbReference type="InterPro" id="IPR017945">
    <property type="entry name" value="DHBP_synth_RibB-like_a/b_dom"/>
</dbReference>
<evidence type="ECO:0000259" key="8">
    <source>
        <dbReference type="PROSITE" id="PS51163"/>
    </source>
</evidence>
<evidence type="ECO:0000256" key="5">
    <source>
        <dbReference type="ARBA" id="ARBA00022490"/>
    </source>
</evidence>
<dbReference type="Pfam" id="PF01300">
    <property type="entry name" value="Sua5_yciO_yrdC"/>
    <property type="match status" value="1"/>
</dbReference>
<dbReference type="PROSITE" id="PS51163">
    <property type="entry name" value="YRDC"/>
    <property type="match status" value="1"/>
</dbReference>
<organism evidence="9 10">
    <name type="scientific">Clavelina lepadiformis</name>
    <name type="common">Light-bulb sea squirt</name>
    <name type="synonym">Ascidia lepadiformis</name>
    <dbReference type="NCBI Taxonomy" id="159417"/>
    <lineage>
        <taxon>Eukaryota</taxon>
        <taxon>Metazoa</taxon>
        <taxon>Chordata</taxon>
        <taxon>Tunicata</taxon>
        <taxon>Ascidiacea</taxon>
        <taxon>Aplousobranchia</taxon>
        <taxon>Clavelinidae</taxon>
        <taxon>Clavelina</taxon>
    </lineage>
</organism>
<dbReference type="SUPFAM" id="SSF55821">
    <property type="entry name" value="YrdC/RibB"/>
    <property type="match status" value="1"/>
</dbReference>
<comment type="caution">
    <text evidence="9">The sequence shown here is derived from an EMBL/GenBank/DDBJ whole genome shotgun (WGS) entry which is preliminary data.</text>
</comment>
<evidence type="ECO:0000256" key="3">
    <source>
        <dbReference type="ARBA" id="ARBA00012584"/>
    </source>
</evidence>
<dbReference type="InterPro" id="IPR050156">
    <property type="entry name" value="TC-AMP_synthase_SUA5"/>
</dbReference>
<evidence type="ECO:0000313" key="10">
    <source>
        <dbReference type="Proteomes" id="UP001642483"/>
    </source>
</evidence>
<dbReference type="Gene3D" id="3.90.870.10">
    <property type="entry name" value="DHBP synthase"/>
    <property type="match status" value="1"/>
</dbReference>
<keyword evidence="6" id="KW-0808">Transferase</keyword>
<gene>
    <name evidence="9" type="ORF">CVLEPA_LOCUS23404</name>
</gene>
<dbReference type="InterPro" id="IPR006070">
    <property type="entry name" value="Sua5-like_dom"/>
</dbReference>
<evidence type="ECO:0000256" key="7">
    <source>
        <dbReference type="ARBA" id="ARBA00048366"/>
    </source>
</evidence>
<dbReference type="Proteomes" id="UP001642483">
    <property type="component" value="Unassembled WGS sequence"/>
</dbReference>
<reference evidence="9 10" key="1">
    <citation type="submission" date="2024-02" db="EMBL/GenBank/DDBJ databases">
        <authorList>
            <person name="Daric V."/>
            <person name="Darras S."/>
        </authorList>
    </citation>
    <scope>NUCLEOTIDE SEQUENCE [LARGE SCALE GENOMIC DNA]</scope>
</reference>
<sequence length="315" mass="34940">MFGRTRFLHCITTRLEKNFYQHFSVFPFPSLKFHTGTMALVLNGFSNDKITTPLGSLPYKSNTQFLSLSEGSDNSEIIAQCVRILHRGGVIAIPTDTLYGVACLAQCTEAVEKLYALKERNTVKPVAICVGETYDVSHWARFPQGLLSSMSQKLGLHEEGRIYQRPSSPSILEDFLNDLLPGPVTIVTQRSPALNSNLNPKTTSVGIRVPDCPFIRDLASKLREPLALTSANISGEEASLRIKDFRKLWPKLDAVVDGGVVGSNIVNNNLKYTMEGSTVFEIMPDGLTFKVLRAGCAYESTVRKLQENWNLKLVL</sequence>